<evidence type="ECO:0000313" key="2">
    <source>
        <dbReference type="Proteomes" id="UP000191988"/>
    </source>
</evidence>
<dbReference type="Proteomes" id="UP000191988">
    <property type="component" value="Unassembled WGS sequence"/>
</dbReference>
<organism evidence="1 2">
    <name type="scientific">Agrobacterium tomkonis CFBP 6623</name>
    <dbReference type="NCBI Taxonomy" id="1183432"/>
    <lineage>
        <taxon>Bacteria</taxon>
        <taxon>Pseudomonadati</taxon>
        <taxon>Pseudomonadota</taxon>
        <taxon>Alphaproteobacteria</taxon>
        <taxon>Hyphomicrobiales</taxon>
        <taxon>Rhizobiaceae</taxon>
        <taxon>Rhizobium/Agrobacterium group</taxon>
        <taxon>Agrobacterium</taxon>
        <taxon>Agrobacterium tumefaciens complex</taxon>
    </lineage>
</organism>
<dbReference type="AlphaFoldDB" id="A0A1S7PKX9"/>
<reference evidence="2" key="1">
    <citation type="submission" date="2016-01" db="EMBL/GenBank/DDBJ databases">
        <authorList>
            <person name="Regsiter A."/>
            <person name="william w."/>
        </authorList>
    </citation>
    <scope>NUCLEOTIDE SEQUENCE [LARGE SCALE GENOMIC DNA]</scope>
    <source>
        <strain evidence="2">CFBP 6623</strain>
    </source>
</reference>
<proteinExistence type="predicted"/>
<gene>
    <name evidence="1" type="ORF">AGR3A_Cc260212</name>
</gene>
<protein>
    <submittedName>
        <fullName evidence="1">Uncharacterized protein</fullName>
    </submittedName>
</protein>
<dbReference type="EMBL" id="FBWK01000019">
    <property type="protein sequence ID" value="CUX22799.1"/>
    <property type="molecule type" value="Genomic_DNA"/>
</dbReference>
<dbReference type="STRING" id="1183432.AGR3A_Cc260212"/>
<keyword evidence="2" id="KW-1185">Reference proteome</keyword>
<evidence type="ECO:0000313" key="1">
    <source>
        <dbReference type="EMBL" id="CUX22799.1"/>
    </source>
</evidence>
<sequence>MCWRAGRCSHRVPKRTARVNVSDAQSSMPVFASSIARSYLRYHAVKAGPAAPCAQYPPELLRCHFTRMGRPLPDGNRKFAAQYQQ</sequence>
<accession>A0A1S7PKX9</accession>
<name>A0A1S7PKX9_9HYPH</name>